<comment type="caution">
    <text evidence="2">The sequence shown here is derived from an EMBL/GenBank/DDBJ whole genome shotgun (WGS) entry which is preliminary data.</text>
</comment>
<dbReference type="EMBL" id="LYCR01000104">
    <property type="protein sequence ID" value="OGM41737.1"/>
    <property type="molecule type" value="Genomic_DNA"/>
</dbReference>
<proteinExistence type="predicted"/>
<sequence>MRLLLPFIVLPLAALAAPPSISDLLQKPVDPNAGNFSFSCKDVKLDGEPKPDAKVGDAVHHLVATCAVGDGTEITSKLDLNHCYAQYEAKKEQWEWAQQLFEMQHDAIQALSTGSL</sequence>
<reference evidence="2 3" key="1">
    <citation type="journal article" date="2016" name="Genome Biol. Evol.">
        <title>Draft genome sequence of an aflatoxigenic Aspergillus species, A. bombycis.</title>
        <authorList>
            <person name="Moore G.G."/>
            <person name="Mack B.M."/>
            <person name="Beltz S.B."/>
            <person name="Gilbert M.K."/>
        </authorList>
    </citation>
    <scope>NUCLEOTIDE SEQUENCE [LARGE SCALE GENOMIC DNA]</scope>
    <source>
        <strain evidence="3">NRRL 26010</strain>
    </source>
</reference>
<name>A0A1F7ZQP2_9EURO</name>
<feature type="signal peptide" evidence="1">
    <location>
        <begin position="1"/>
        <end position="16"/>
    </location>
</feature>
<keyword evidence="1" id="KW-0732">Signal</keyword>
<organism evidence="2 3">
    <name type="scientific">Aspergillus bombycis</name>
    <dbReference type="NCBI Taxonomy" id="109264"/>
    <lineage>
        <taxon>Eukaryota</taxon>
        <taxon>Fungi</taxon>
        <taxon>Dikarya</taxon>
        <taxon>Ascomycota</taxon>
        <taxon>Pezizomycotina</taxon>
        <taxon>Eurotiomycetes</taxon>
        <taxon>Eurotiomycetidae</taxon>
        <taxon>Eurotiales</taxon>
        <taxon>Aspergillaceae</taxon>
        <taxon>Aspergillus</taxon>
    </lineage>
</organism>
<accession>A0A1F7ZQP2</accession>
<dbReference type="GeneID" id="34452853"/>
<evidence type="ECO:0000313" key="2">
    <source>
        <dbReference type="EMBL" id="OGM41737.1"/>
    </source>
</evidence>
<dbReference type="Proteomes" id="UP000179179">
    <property type="component" value="Unassembled WGS sequence"/>
</dbReference>
<evidence type="ECO:0008006" key="4">
    <source>
        <dbReference type="Google" id="ProtNLM"/>
    </source>
</evidence>
<protein>
    <recommendedName>
        <fullName evidence="4">Cyanovirin-N domain-containing protein</fullName>
    </recommendedName>
</protein>
<dbReference type="SUPFAM" id="SSF51322">
    <property type="entry name" value="Cyanovirin-N"/>
    <property type="match status" value="1"/>
</dbReference>
<dbReference type="Gene3D" id="2.30.60.10">
    <property type="entry name" value="Cyanovirin-N"/>
    <property type="match status" value="1"/>
</dbReference>
<dbReference type="InterPro" id="IPR036673">
    <property type="entry name" value="Cyanovirin-N_sf"/>
</dbReference>
<dbReference type="RefSeq" id="XP_022385454.1">
    <property type="nucleotide sequence ID" value="XM_022536591.1"/>
</dbReference>
<keyword evidence="3" id="KW-1185">Reference proteome</keyword>
<evidence type="ECO:0000313" key="3">
    <source>
        <dbReference type="Proteomes" id="UP000179179"/>
    </source>
</evidence>
<gene>
    <name evidence="2" type="ORF">ABOM_009463</name>
</gene>
<evidence type="ECO:0000256" key="1">
    <source>
        <dbReference type="SAM" id="SignalP"/>
    </source>
</evidence>
<dbReference type="OrthoDB" id="4510115at2759"/>
<feature type="chain" id="PRO_5009534031" description="Cyanovirin-N domain-containing protein" evidence="1">
    <location>
        <begin position="17"/>
        <end position="116"/>
    </location>
</feature>
<dbReference type="AlphaFoldDB" id="A0A1F7ZQP2"/>